<feature type="signal peptide" evidence="1">
    <location>
        <begin position="1"/>
        <end position="20"/>
    </location>
</feature>
<keyword evidence="6" id="KW-1185">Reference proteome</keyword>
<dbReference type="EMBL" id="NAJP01000052">
    <property type="protein sequence ID" value="TKA37386.1"/>
    <property type="molecule type" value="Genomic_DNA"/>
</dbReference>
<evidence type="ECO:0000313" key="2">
    <source>
        <dbReference type="EMBL" id="KAK0322762.1"/>
    </source>
</evidence>
<organism evidence="4 5">
    <name type="scientific">Friedmanniomyces endolithicus</name>
    <dbReference type="NCBI Taxonomy" id="329885"/>
    <lineage>
        <taxon>Eukaryota</taxon>
        <taxon>Fungi</taxon>
        <taxon>Dikarya</taxon>
        <taxon>Ascomycota</taxon>
        <taxon>Pezizomycotina</taxon>
        <taxon>Dothideomycetes</taxon>
        <taxon>Dothideomycetidae</taxon>
        <taxon>Mycosphaerellales</taxon>
        <taxon>Teratosphaeriaceae</taxon>
        <taxon>Friedmanniomyces</taxon>
    </lineage>
</organism>
<dbReference type="EMBL" id="JAUJLE010000012">
    <property type="protein sequence ID" value="KAK1010141.1"/>
    <property type="molecule type" value="Genomic_DNA"/>
</dbReference>
<evidence type="ECO:0000256" key="1">
    <source>
        <dbReference type="SAM" id="SignalP"/>
    </source>
</evidence>
<reference evidence="2" key="2">
    <citation type="submission" date="2021-12" db="EMBL/GenBank/DDBJ databases">
        <title>Black yeast isolated from Biological Soil Crust.</title>
        <authorList>
            <person name="Kurbessoian T."/>
        </authorList>
    </citation>
    <scope>NUCLEOTIDE SEQUENCE</scope>
    <source>
        <strain evidence="2">CCFEE 5208</strain>
    </source>
</reference>
<dbReference type="Proteomes" id="UP000310066">
    <property type="component" value="Unassembled WGS sequence"/>
</dbReference>
<dbReference type="EMBL" id="JASUXU010000015">
    <property type="protein sequence ID" value="KAK0322762.1"/>
    <property type="molecule type" value="Genomic_DNA"/>
</dbReference>
<keyword evidence="1" id="KW-0732">Signal</keyword>
<dbReference type="InterPro" id="IPR006771">
    <property type="entry name" value="CetA-like"/>
</dbReference>
<accession>A0A4U0UQR9</accession>
<feature type="chain" id="PRO_5044609335" evidence="1">
    <location>
        <begin position="21"/>
        <end position="152"/>
    </location>
</feature>
<comment type="caution">
    <text evidence="4">The sequence shown here is derived from an EMBL/GenBank/DDBJ whole genome shotgun (WGS) entry which is preliminary data.</text>
</comment>
<reference evidence="4 5" key="1">
    <citation type="submission" date="2017-03" db="EMBL/GenBank/DDBJ databases">
        <title>Genomes of endolithic fungi from Antarctica.</title>
        <authorList>
            <person name="Coleine C."/>
            <person name="Masonjones S."/>
            <person name="Stajich J.E."/>
        </authorList>
    </citation>
    <scope>NUCLEOTIDE SEQUENCE [LARGE SCALE GENOMIC DNA]</scope>
    <source>
        <strain evidence="4 5">CCFEE 5311</strain>
    </source>
</reference>
<evidence type="ECO:0000313" key="6">
    <source>
        <dbReference type="Proteomes" id="UP001175353"/>
    </source>
</evidence>
<reference evidence="3" key="3">
    <citation type="submission" date="2023-06" db="EMBL/GenBank/DDBJ databases">
        <title>Black Yeasts Isolated from many extreme environments.</title>
        <authorList>
            <person name="Coleine C."/>
            <person name="Stajich J.E."/>
            <person name="Selbmann L."/>
        </authorList>
    </citation>
    <scope>NUCLEOTIDE SEQUENCE</scope>
    <source>
        <strain evidence="3">CCFEE 5200</strain>
    </source>
</reference>
<dbReference type="AlphaFoldDB" id="A0A4U0UQR9"/>
<dbReference type="STRING" id="329885.A0A4U0UQR9"/>
<evidence type="ECO:0000313" key="4">
    <source>
        <dbReference type="EMBL" id="TKA37386.1"/>
    </source>
</evidence>
<protein>
    <submittedName>
        <fullName evidence="4">Uncharacterized protein</fullName>
    </submittedName>
</protein>
<evidence type="ECO:0000313" key="5">
    <source>
        <dbReference type="Proteomes" id="UP000310066"/>
    </source>
</evidence>
<gene>
    <name evidence="4" type="ORF">B0A54_10971</name>
    <name evidence="2" type="ORF">LTR82_006219</name>
    <name evidence="3" type="ORF">LTR91_002537</name>
</gene>
<dbReference type="Pfam" id="PF04681">
    <property type="entry name" value="Bys1"/>
    <property type="match status" value="1"/>
</dbReference>
<evidence type="ECO:0000313" key="3">
    <source>
        <dbReference type="EMBL" id="KAK1010141.1"/>
    </source>
</evidence>
<name>A0A4U0UQR9_9PEZI</name>
<sequence>MRAFSIAAAGLLASATSAQASQYLVRNFCPFNVYLSFANTTKTETDELLPPGTAFLGSIVGQGNSVGVTNQMGQYWSATGWKAIFGTSAVDGTLWWSLSDLVGDPIAPRTFNVTSSGTRDDVCGHTTDYMSGVHNCPDDGTTLTYNLCSANS</sequence>
<proteinExistence type="predicted"/>
<dbReference type="Proteomes" id="UP001175353">
    <property type="component" value="Unassembled WGS sequence"/>
</dbReference>
<dbReference type="OrthoDB" id="3682664at2759"/>
<dbReference type="Proteomes" id="UP001168146">
    <property type="component" value="Unassembled WGS sequence"/>
</dbReference>